<name>A0A2M8S4C6_9PAST</name>
<keyword evidence="3" id="KW-0479">Metal-binding</keyword>
<accession>A0A2M8S4C6</accession>
<dbReference type="InterPro" id="IPR017900">
    <property type="entry name" value="4Fe4S_Fe_S_CS"/>
</dbReference>
<dbReference type="PANTHER" id="PTHR30176:SF3">
    <property type="entry name" value="FERREDOXIN-TYPE PROTEIN NAPH"/>
    <property type="match status" value="1"/>
</dbReference>
<evidence type="ECO:0000259" key="9">
    <source>
        <dbReference type="PROSITE" id="PS51379"/>
    </source>
</evidence>
<evidence type="ECO:0000256" key="8">
    <source>
        <dbReference type="SAM" id="Phobius"/>
    </source>
</evidence>
<dbReference type="PANTHER" id="PTHR30176">
    <property type="entry name" value="FERREDOXIN-TYPE PROTEIN NAPH"/>
    <property type="match status" value="1"/>
</dbReference>
<evidence type="ECO:0000256" key="2">
    <source>
        <dbReference type="ARBA" id="ARBA00022485"/>
    </source>
</evidence>
<evidence type="ECO:0000256" key="5">
    <source>
        <dbReference type="ARBA" id="ARBA00022982"/>
    </source>
</evidence>
<keyword evidence="11" id="KW-1185">Reference proteome</keyword>
<dbReference type="Pfam" id="PF12801">
    <property type="entry name" value="Fer4_5"/>
    <property type="match status" value="2"/>
</dbReference>
<dbReference type="InterPro" id="IPR017896">
    <property type="entry name" value="4Fe4S_Fe-S-bd"/>
</dbReference>
<keyword evidence="5" id="KW-0249">Electron transport</keyword>
<evidence type="ECO:0000256" key="1">
    <source>
        <dbReference type="ARBA" id="ARBA00022448"/>
    </source>
</evidence>
<proteinExistence type="predicted"/>
<keyword evidence="1" id="KW-0813">Transport</keyword>
<evidence type="ECO:0000313" key="11">
    <source>
        <dbReference type="Proteomes" id="UP000229329"/>
    </source>
</evidence>
<dbReference type="NCBIfam" id="NF007013">
    <property type="entry name" value="PRK09477.1"/>
    <property type="match status" value="1"/>
</dbReference>
<keyword evidence="7" id="KW-0411">Iron-sulfur</keyword>
<feature type="transmembrane region" description="Helical" evidence="8">
    <location>
        <begin position="136"/>
        <end position="157"/>
    </location>
</feature>
<evidence type="ECO:0000313" key="10">
    <source>
        <dbReference type="EMBL" id="PJG85977.1"/>
    </source>
</evidence>
<reference evidence="10 11" key="1">
    <citation type="submission" date="2017-11" db="EMBL/GenBank/DDBJ databases">
        <title>Reclassification of Bisgaard taxon 7 as Conservatibacter flavescens gen. nov., sp. nov.</title>
        <authorList>
            <person name="Christensen H."/>
        </authorList>
    </citation>
    <scope>NUCLEOTIDE SEQUENCE [LARGE SCALE GENOMIC DNA]</scope>
    <source>
        <strain evidence="10 11">7_4</strain>
    </source>
</reference>
<evidence type="ECO:0000256" key="6">
    <source>
        <dbReference type="ARBA" id="ARBA00023004"/>
    </source>
</evidence>
<protein>
    <submittedName>
        <fullName evidence="10">Quinol dehydrogenase ferredoxin subunit NapH</fullName>
    </submittedName>
</protein>
<feature type="domain" description="4Fe-4S ferredoxin-type" evidence="9">
    <location>
        <begin position="217"/>
        <end position="247"/>
    </location>
</feature>
<comment type="caution">
    <text evidence="10">The sequence shown here is derived from an EMBL/GenBank/DDBJ whole genome shotgun (WGS) entry which is preliminary data.</text>
</comment>
<dbReference type="Gene3D" id="3.30.70.20">
    <property type="match status" value="1"/>
</dbReference>
<organism evidence="10 11">
    <name type="scientific">Conservatibacter flavescens</name>
    <dbReference type="NCBI Taxonomy" id="28161"/>
    <lineage>
        <taxon>Bacteria</taxon>
        <taxon>Pseudomonadati</taxon>
        <taxon>Pseudomonadota</taxon>
        <taxon>Gammaproteobacteria</taxon>
        <taxon>Pasteurellales</taxon>
        <taxon>Pasteurellaceae</taxon>
        <taxon>Conservatibacter</taxon>
    </lineage>
</organism>
<feature type="transmembrane region" description="Helical" evidence="8">
    <location>
        <begin position="86"/>
        <end position="115"/>
    </location>
</feature>
<sequence length="284" mass="31502">MANAPKFAGREAREKLGWWHANRFLFWRRLTQLSILAMFLSGPWLGVWILKGNYSGSLLFDIIPFSDPLITAESLASGHMPSWTTLLGALIIVAFYATVGSKIFCGWVCPLNVVTDCAAWLRRKLGIRQSAKLPRNLRYGILLMILVGSAVSGILVWEWVNPVSALGRALIYGFGATAWLVLTVFLFDLLIVEHGWCGHLCPIGATYGVIGAKSLIRVKVIDRSLCDNCMDCYNVCPEPQVLRTPLHGKKNDSLLVLSKDCISCGRCVDVCAEKVFTFSTRFSK</sequence>
<feature type="domain" description="4Fe-4S ferredoxin-type" evidence="9">
    <location>
        <begin position="252"/>
        <end position="281"/>
    </location>
</feature>
<dbReference type="Proteomes" id="UP000229329">
    <property type="component" value="Unassembled WGS sequence"/>
</dbReference>
<evidence type="ECO:0000256" key="4">
    <source>
        <dbReference type="ARBA" id="ARBA00022737"/>
    </source>
</evidence>
<dbReference type="InterPro" id="IPR011886">
    <property type="entry name" value="NapH_MauN"/>
</dbReference>
<dbReference type="RefSeq" id="WP_100287909.1">
    <property type="nucleotide sequence ID" value="NZ_PHHA01000003.1"/>
</dbReference>
<dbReference type="NCBIfam" id="TIGR02163">
    <property type="entry name" value="napH"/>
    <property type="match status" value="1"/>
</dbReference>
<dbReference type="PROSITE" id="PS00198">
    <property type="entry name" value="4FE4S_FER_1"/>
    <property type="match status" value="1"/>
</dbReference>
<dbReference type="GO" id="GO:0005886">
    <property type="term" value="C:plasma membrane"/>
    <property type="evidence" value="ECO:0007669"/>
    <property type="project" value="TreeGrafter"/>
</dbReference>
<evidence type="ECO:0000256" key="7">
    <source>
        <dbReference type="ARBA" id="ARBA00023014"/>
    </source>
</evidence>
<keyword evidence="8" id="KW-1133">Transmembrane helix</keyword>
<feature type="transmembrane region" description="Helical" evidence="8">
    <location>
        <begin position="169"/>
        <end position="192"/>
    </location>
</feature>
<dbReference type="OrthoDB" id="9806398at2"/>
<dbReference type="Pfam" id="PF12838">
    <property type="entry name" value="Fer4_7"/>
    <property type="match status" value="1"/>
</dbReference>
<keyword evidence="4" id="KW-0677">Repeat</keyword>
<keyword evidence="8" id="KW-0472">Membrane</keyword>
<evidence type="ECO:0000256" key="3">
    <source>
        <dbReference type="ARBA" id="ARBA00022723"/>
    </source>
</evidence>
<dbReference type="AlphaFoldDB" id="A0A2M8S4C6"/>
<dbReference type="PROSITE" id="PS51379">
    <property type="entry name" value="4FE4S_FER_2"/>
    <property type="match status" value="2"/>
</dbReference>
<dbReference type="InterPro" id="IPR051684">
    <property type="entry name" value="Electron_Trans/Redox"/>
</dbReference>
<dbReference type="EMBL" id="PHHA01000003">
    <property type="protein sequence ID" value="PJG85977.1"/>
    <property type="molecule type" value="Genomic_DNA"/>
</dbReference>
<dbReference type="GO" id="GO:0051539">
    <property type="term" value="F:4 iron, 4 sulfur cluster binding"/>
    <property type="evidence" value="ECO:0007669"/>
    <property type="project" value="UniProtKB-KW"/>
</dbReference>
<dbReference type="GO" id="GO:0046872">
    <property type="term" value="F:metal ion binding"/>
    <property type="evidence" value="ECO:0007669"/>
    <property type="project" value="UniProtKB-KW"/>
</dbReference>
<gene>
    <name evidence="10" type="ORF">CVP05_02060</name>
</gene>
<keyword evidence="6" id="KW-0408">Iron</keyword>
<keyword evidence="2" id="KW-0004">4Fe-4S</keyword>
<feature type="transmembrane region" description="Helical" evidence="8">
    <location>
        <begin position="33"/>
        <end position="50"/>
    </location>
</feature>
<dbReference type="SUPFAM" id="SSF54862">
    <property type="entry name" value="4Fe-4S ferredoxins"/>
    <property type="match status" value="1"/>
</dbReference>
<keyword evidence="8" id="KW-0812">Transmembrane</keyword>